<gene>
    <name evidence="7" type="ORF">OVN18_02000</name>
</gene>
<evidence type="ECO:0000256" key="1">
    <source>
        <dbReference type="ARBA" id="ARBA00004141"/>
    </source>
</evidence>
<evidence type="ECO:0000259" key="6">
    <source>
        <dbReference type="Pfam" id="PF12698"/>
    </source>
</evidence>
<feature type="transmembrane region" description="Helical" evidence="5">
    <location>
        <begin position="581"/>
        <end position="603"/>
    </location>
</feature>
<dbReference type="InterPro" id="IPR013525">
    <property type="entry name" value="ABC2_TM"/>
</dbReference>
<feature type="transmembrane region" description="Helical" evidence="5">
    <location>
        <begin position="495"/>
        <end position="519"/>
    </location>
</feature>
<dbReference type="GO" id="GO:0140359">
    <property type="term" value="F:ABC-type transporter activity"/>
    <property type="evidence" value="ECO:0007669"/>
    <property type="project" value="InterPro"/>
</dbReference>
<protein>
    <submittedName>
        <fullName evidence="7">YhgE/Pip family protein</fullName>
    </submittedName>
</protein>
<dbReference type="NCBIfam" id="TIGR03061">
    <property type="entry name" value="pip_yhgE_Nterm"/>
    <property type="match status" value="1"/>
</dbReference>
<keyword evidence="4 5" id="KW-0472">Membrane</keyword>
<comment type="subcellular location">
    <subcellularLocation>
        <location evidence="1">Membrane</location>
        <topology evidence="1">Multi-pass membrane protein</topology>
    </subcellularLocation>
</comment>
<dbReference type="InterPro" id="IPR051328">
    <property type="entry name" value="T7SS_ABC-Transporter"/>
</dbReference>
<dbReference type="Gene3D" id="3.40.1710.10">
    <property type="entry name" value="abc type-2 transporter like domain"/>
    <property type="match status" value="1"/>
</dbReference>
<evidence type="ECO:0000256" key="4">
    <source>
        <dbReference type="ARBA" id="ARBA00023136"/>
    </source>
</evidence>
<accession>A0A9E8SBQ9</accession>
<organism evidence="7 8">
    <name type="scientific">Microcella daejeonensis</name>
    <dbReference type="NCBI Taxonomy" id="2994971"/>
    <lineage>
        <taxon>Bacteria</taxon>
        <taxon>Bacillati</taxon>
        <taxon>Actinomycetota</taxon>
        <taxon>Actinomycetes</taxon>
        <taxon>Micrococcales</taxon>
        <taxon>Microbacteriaceae</taxon>
        <taxon>Microcella</taxon>
    </lineage>
</organism>
<evidence type="ECO:0000256" key="5">
    <source>
        <dbReference type="SAM" id="Phobius"/>
    </source>
</evidence>
<feature type="transmembrane region" description="Helical" evidence="5">
    <location>
        <begin position="424"/>
        <end position="445"/>
    </location>
</feature>
<sequence length="625" mass="60965">MTTASARSAAPESSPRRSGRGRWAVIVGAVLVPLTLVGLALAAIGDDGEAALDRIPAAVVNEDELLTTTGPDGEEQVVFAGRQLVTELTAPEAAGFDWRVTNAEEAAAALDAGEVYAVLTIPDDFSASVLTIGTPDEVQAQLAVETDDAHSYLAGSIVQSVGESLAAQFGEVVTEQYVDGLLGGLGELGTALGEASDGAAQIGDGVSELGTGLDALRTGAEQSTAGARDLADGLGDYTDGVSSLASGLGQLESGAAALDQLTGAVGGLADGSAQLSGGLQALAPAIAASGLPPEQQGAYQALVAAAQQLAGGAGQLNGQMGPAIDGVQTGIAQSAAGARQLSAGGPALVSGADALADGLGALGTGAGEAAAGSRELAAGAEELATGLADGAAQVPEEAGGTSVALDPVAVDTERSNAIDGVGQVIASTLVPIGLWVGALATFLALRPAGGAVVGSATGAGVVLRRTLGRASLIALAQAVLVSALVHALAGVEWMLLPATLALTGLIALAFTALHAALTLALGRGGLVVSLLLLGLQIIVTGGIIPVAALAEPFPALSAVLPLRAAVDGLQALFAGGEATRIVAMVGALLVLGLVSVLVARLAVGRAQRREAREAFAPALALAGRA</sequence>
<dbReference type="Proteomes" id="UP001164706">
    <property type="component" value="Chromosome"/>
</dbReference>
<dbReference type="InterPro" id="IPR017501">
    <property type="entry name" value="Phage_infect_YhgE_C"/>
</dbReference>
<feature type="transmembrane region" description="Helical" evidence="5">
    <location>
        <begin position="23"/>
        <end position="44"/>
    </location>
</feature>
<dbReference type="EMBL" id="CP113089">
    <property type="protein sequence ID" value="WAB81817.1"/>
    <property type="molecule type" value="Genomic_DNA"/>
</dbReference>
<evidence type="ECO:0000256" key="2">
    <source>
        <dbReference type="ARBA" id="ARBA00022692"/>
    </source>
</evidence>
<feature type="transmembrane region" description="Helical" evidence="5">
    <location>
        <begin position="526"/>
        <end position="550"/>
    </location>
</feature>
<dbReference type="NCBIfam" id="TIGR03062">
    <property type="entry name" value="pip_yhgE_Cterm"/>
    <property type="match status" value="1"/>
</dbReference>
<keyword evidence="8" id="KW-1185">Reference proteome</keyword>
<reference evidence="7" key="1">
    <citation type="submission" date="2022-11" db="EMBL/GenBank/DDBJ databases">
        <title>Description of Microcella daejonensis nov. sp, isolated from riverside soil.</title>
        <authorList>
            <person name="Molina K.M."/>
            <person name="Kim S.B."/>
        </authorList>
    </citation>
    <scope>NUCLEOTIDE SEQUENCE</scope>
    <source>
        <strain evidence="7">MMS21-STM12</strain>
    </source>
</reference>
<feature type="domain" description="ABC-2 type transporter transmembrane" evidence="6">
    <location>
        <begin position="23"/>
        <end position="143"/>
    </location>
</feature>
<evidence type="ECO:0000313" key="8">
    <source>
        <dbReference type="Proteomes" id="UP001164706"/>
    </source>
</evidence>
<dbReference type="AlphaFoldDB" id="A0A9E8SBQ9"/>
<feature type="transmembrane region" description="Helical" evidence="5">
    <location>
        <begin position="466"/>
        <end position="489"/>
    </location>
</feature>
<dbReference type="Pfam" id="PF12698">
    <property type="entry name" value="ABC2_membrane_3"/>
    <property type="match status" value="1"/>
</dbReference>
<keyword evidence="2 5" id="KW-0812">Transmembrane</keyword>
<dbReference type="GO" id="GO:0016020">
    <property type="term" value="C:membrane"/>
    <property type="evidence" value="ECO:0007669"/>
    <property type="project" value="UniProtKB-SubCell"/>
</dbReference>
<dbReference type="RefSeq" id="WP_267781608.1">
    <property type="nucleotide sequence ID" value="NZ_CP113089.1"/>
</dbReference>
<keyword evidence="3 5" id="KW-1133">Transmembrane helix</keyword>
<dbReference type="InterPro" id="IPR017500">
    <property type="entry name" value="Phage_infect_YhgE_N"/>
</dbReference>
<name>A0A9E8SBQ9_9MICO</name>
<dbReference type="PANTHER" id="PTHR43077:SF5">
    <property type="entry name" value="PHAGE INFECTION PROTEIN"/>
    <property type="match status" value="1"/>
</dbReference>
<dbReference type="PANTHER" id="PTHR43077">
    <property type="entry name" value="TRANSPORT PERMEASE YVFS-RELATED"/>
    <property type="match status" value="1"/>
</dbReference>
<evidence type="ECO:0000256" key="3">
    <source>
        <dbReference type="ARBA" id="ARBA00022989"/>
    </source>
</evidence>
<evidence type="ECO:0000313" key="7">
    <source>
        <dbReference type="EMBL" id="WAB81817.1"/>
    </source>
</evidence>
<proteinExistence type="predicted"/>
<dbReference type="KEGG" id="mdb:OVN18_02000"/>